<keyword evidence="2 11" id="KW-0696">RNA-directed RNA polymerase</keyword>
<dbReference type="RefSeq" id="YP_010769599.1">
    <property type="nucleotide sequence ID" value="NC_074022.1"/>
</dbReference>
<evidence type="ECO:0000313" key="11">
    <source>
        <dbReference type="EMBL" id="DAD50887.1"/>
    </source>
</evidence>
<dbReference type="EC" id="2.7.7.48" evidence="1"/>
<keyword evidence="9" id="KW-0479">Metal-binding</keyword>
<evidence type="ECO:0000256" key="1">
    <source>
        <dbReference type="ARBA" id="ARBA00012494"/>
    </source>
</evidence>
<comment type="cofactor">
    <cofactor evidence="9">
        <name>Mg(2+)</name>
        <dbReference type="ChEBI" id="CHEBI:18420"/>
    </cofactor>
    <text evidence="9">Binds 2 Mg(2+) per subunit.</text>
</comment>
<accession>A0A8S5L0B7</accession>
<evidence type="ECO:0000313" key="12">
    <source>
        <dbReference type="Proteomes" id="UP000681490"/>
    </source>
</evidence>
<sequence length="558" mass="62958">MPSQQFTVTEHAALLYWEELDTPISLGLWLRAKAGDWVGVLTTSVDPRTYLAPERALKDIAAVSFLKKSPFAKGFAKADRRKACVDKWYAGEALCFRTNNRIRSMTMRKDPALRFLDLVKRKLQWMLGNAPSDAEMQRRERFGPGSSFRDLVRSPTAADKYSCKPTVTQDAIWYLSDIVGTLWGAEMSLPYVSSSEDCIDVVRGNRFTTVNKTALIDRPIAIEPLVNLYGQLALGGCIRKRLLDRCGWDLDTAQTVHRKVAQIASYDDSYATIDLSNASDTCAVELVRYLLEGTGWLERMEDLRSKYTRVDDLQRLRETLLGYTAPSKEGKWKLLEKFSSMGNGFTFELETAIFAAIAMVSVELTGSAANLGWNVFVFGDDIIVPTESVDLVQKSLEFCGFELNRDKSFLSGPFRESCGGDFFLGVPVRGFYLKRELDEPDVCYSCYNGTKKVFDLCGHDGHRFLGWILSRLPRNLRHIGGPDRLGDSVLHGLRPVAKWKNGIRWIRAVKFEQPVVVDWRFFTERVRLACRLTGYGSNFGITSRGKIPTLELIWVSGS</sequence>
<keyword evidence="6" id="KW-0693">Viral RNA replication</keyword>
<dbReference type="PROSITE" id="PS50522">
    <property type="entry name" value="RDRP_PHAGE"/>
    <property type="match status" value="1"/>
</dbReference>
<evidence type="ECO:0000256" key="9">
    <source>
        <dbReference type="PIRSR" id="PIRSR605093-1"/>
    </source>
</evidence>
<name>A0A8S5L0B7_9VIRU</name>
<evidence type="ECO:0000256" key="5">
    <source>
        <dbReference type="ARBA" id="ARBA00022741"/>
    </source>
</evidence>
<evidence type="ECO:0000256" key="4">
    <source>
        <dbReference type="ARBA" id="ARBA00022695"/>
    </source>
</evidence>
<evidence type="ECO:0000256" key="6">
    <source>
        <dbReference type="ARBA" id="ARBA00022953"/>
    </source>
</evidence>
<feature type="binding site" evidence="9">
    <location>
        <position position="381"/>
    </location>
    <ligand>
        <name>Mg(2+)</name>
        <dbReference type="ChEBI" id="CHEBI:18420"/>
        <label>2</label>
    </ligand>
</feature>
<keyword evidence="9" id="KW-0460">Magnesium</keyword>
<feature type="domain" description="RdRp catalytic" evidence="10">
    <location>
        <begin position="259"/>
        <end position="412"/>
    </location>
</feature>
<dbReference type="GO" id="GO:0000166">
    <property type="term" value="F:nucleotide binding"/>
    <property type="evidence" value="ECO:0007669"/>
    <property type="project" value="UniProtKB-KW"/>
</dbReference>
<keyword evidence="3" id="KW-0808">Transferase</keyword>
<feature type="binding site" evidence="9">
    <location>
        <position position="274"/>
    </location>
    <ligand>
        <name>Mg(2+)</name>
        <dbReference type="ChEBI" id="CHEBI:18420"/>
        <label>2</label>
    </ligand>
</feature>
<dbReference type="EMBL" id="BK013655">
    <property type="protein sequence ID" value="DAD50887.1"/>
    <property type="molecule type" value="Genomic_RNA"/>
</dbReference>
<proteinExistence type="predicted"/>
<evidence type="ECO:0000256" key="2">
    <source>
        <dbReference type="ARBA" id="ARBA00022484"/>
    </source>
</evidence>
<dbReference type="GO" id="GO:0003968">
    <property type="term" value="F:RNA-directed RNA polymerase activity"/>
    <property type="evidence" value="ECO:0007669"/>
    <property type="project" value="UniProtKB-KW"/>
</dbReference>
<dbReference type="Pfam" id="PF03431">
    <property type="entry name" value="RNA_replicase_B"/>
    <property type="match status" value="1"/>
</dbReference>
<dbReference type="GO" id="GO:0046872">
    <property type="term" value="F:metal ion binding"/>
    <property type="evidence" value="ECO:0007669"/>
    <property type="project" value="UniProtKB-KW"/>
</dbReference>
<reference evidence="11" key="1">
    <citation type="submission" date="2020-09" db="EMBL/GenBank/DDBJ databases">
        <title>Leviviricetes taxonomy.</title>
        <authorList>
            <person name="Stockdale S.R."/>
            <person name="Callanan J."/>
            <person name="Adriaenssens E.M."/>
            <person name="Kuhn J.H."/>
            <person name="Rumnieks J."/>
            <person name="Shkoporov A."/>
            <person name="Draper L.A."/>
            <person name="Ross P."/>
            <person name="Hill C."/>
        </authorList>
    </citation>
    <scope>NUCLEOTIDE SEQUENCE</scope>
</reference>
<dbReference type="KEGG" id="vg:80398662"/>
<organism evidence="11 12">
    <name type="scientific">ssRNA phage SRR5467090_6</name>
    <dbReference type="NCBI Taxonomy" id="2786455"/>
    <lineage>
        <taxon>Viruses</taxon>
        <taxon>Riboviria</taxon>
        <taxon>Orthornavirae</taxon>
        <taxon>Lenarviricota</taxon>
        <taxon>Leviviricetes</taxon>
        <taxon>Norzivirales</taxon>
        <taxon>Fiersviridae</taxon>
        <taxon>Nehwtovirus</taxon>
        <taxon>Nehwtovirus borborohabitans</taxon>
        <taxon>Nahjiuvirus borborohabitans</taxon>
    </lineage>
</organism>
<dbReference type="InterPro" id="IPR005093">
    <property type="entry name" value="RNArep_beta"/>
</dbReference>
<dbReference type="GeneID" id="80398662"/>
<evidence type="ECO:0000259" key="10">
    <source>
        <dbReference type="PROSITE" id="PS50522"/>
    </source>
</evidence>
<dbReference type="Proteomes" id="UP000681490">
    <property type="component" value="Segment"/>
</dbReference>
<evidence type="ECO:0000256" key="8">
    <source>
        <dbReference type="ARBA" id="ARBA00048744"/>
    </source>
</evidence>
<keyword evidence="5" id="KW-0547">Nucleotide-binding</keyword>
<keyword evidence="4" id="KW-0548">Nucleotidyltransferase</keyword>
<keyword evidence="12" id="KW-1185">Reference proteome</keyword>
<dbReference type="InterPro" id="IPR007096">
    <property type="entry name" value="RNA-dir_Rpol_cat_phage"/>
</dbReference>
<gene>
    <name evidence="11" type="primary">SRR5467090_6_4</name>
</gene>
<comment type="catalytic activity">
    <reaction evidence="8">
        <text>RNA(n) + a ribonucleoside 5'-triphosphate = RNA(n+1) + diphosphate</text>
        <dbReference type="Rhea" id="RHEA:21248"/>
        <dbReference type="Rhea" id="RHEA-COMP:14527"/>
        <dbReference type="Rhea" id="RHEA-COMP:17342"/>
        <dbReference type="ChEBI" id="CHEBI:33019"/>
        <dbReference type="ChEBI" id="CHEBI:61557"/>
        <dbReference type="ChEBI" id="CHEBI:140395"/>
        <dbReference type="EC" id="2.7.7.48"/>
    </reaction>
</comment>
<evidence type="ECO:0000256" key="7">
    <source>
        <dbReference type="ARBA" id="ARBA00030248"/>
    </source>
</evidence>
<evidence type="ECO:0000256" key="3">
    <source>
        <dbReference type="ARBA" id="ARBA00022679"/>
    </source>
</evidence>
<feature type="binding site" evidence="9">
    <location>
        <position position="380"/>
    </location>
    <ligand>
        <name>Mg(2+)</name>
        <dbReference type="ChEBI" id="CHEBI:18420"/>
        <label>2</label>
    </ligand>
</feature>
<dbReference type="GO" id="GO:0039694">
    <property type="term" value="P:viral RNA genome replication"/>
    <property type="evidence" value="ECO:0007669"/>
    <property type="project" value="InterPro"/>
</dbReference>
<protein>
    <recommendedName>
        <fullName evidence="1">RNA-directed RNA polymerase</fullName>
        <ecNumber evidence="1">2.7.7.48</ecNumber>
    </recommendedName>
    <alternativeName>
        <fullName evidence="7">RNA replicase beta chain</fullName>
    </alternativeName>
</protein>